<proteinExistence type="predicted"/>
<dbReference type="AlphaFoldDB" id="A0A8J3XI79"/>
<name>A0A8J3XI79_9ACTN</name>
<reference evidence="1 2" key="1">
    <citation type="submission" date="2021-01" db="EMBL/GenBank/DDBJ databases">
        <title>Whole genome shotgun sequence of Planotetraspora phitsanulokensis NBRC 104273.</title>
        <authorList>
            <person name="Komaki H."/>
            <person name="Tamura T."/>
        </authorList>
    </citation>
    <scope>NUCLEOTIDE SEQUENCE [LARGE SCALE GENOMIC DNA]</scope>
    <source>
        <strain evidence="1 2">NBRC 104273</strain>
    </source>
</reference>
<gene>
    <name evidence="1" type="ORF">Pph01_78650</name>
</gene>
<comment type="caution">
    <text evidence="1">The sequence shown here is derived from an EMBL/GenBank/DDBJ whole genome shotgun (WGS) entry which is preliminary data.</text>
</comment>
<accession>A0A8J3XI79</accession>
<dbReference type="EMBL" id="BOOP01000048">
    <property type="protein sequence ID" value="GII42862.1"/>
    <property type="molecule type" value="Genomic_DNA"/>
</dbReference>
<evidence type="ECO:0000313" key="1">
    <source>
        <dbReference type="EMBL" id="GII42862.1"/>
    </source>
</evidence>
<organism evidence="1 2">
    <name type="scientific">Planotetraspora phitsanulokensis</name>
    <dbReference type="NCBI Taxonomy" id="575192"/>
    <lineage>
        <taxon>Bacteria</taxon>
        <taxon>Bacillati</taxon>
        <taxon>Actinomycetota</taxon>
        <taxon>Actinomycetes</taxon>
        <taxon>Streptosporangiales</taxon>
        <taxon>Streptosporangiaceae</taxon>
        <taxon>Planotetraspora</taxon>
    </lineage>
</organism>
<protein>
    <submittedName>
        <fullName evidence="1">Uncharacterized protein</fullName>
    </submittedName>
</protein>
<dbReference type="Proteomes" id="UP000622547">
    <property type="component" value="Unassembled WGS sequence"/>
</dbReference>
<evidence type="ECO:0000313" key="2">
    <source>
        <dbReference type="Proteomes" id="UP000622547"/>
    </source>
</evidence>
<keyword evidence="2" id="KW-1185">Reference proteome</keyword>
<dbReference type="RefSeq" id="WP_204078275.1">
    <property type="nucleotide sequence ID" value="NZ_BOOP01000048.1"/>
</dbReference>
<sequence length="119" mass="13456">MTATTATRETFHFLAYGWDVTEAERITAGRPTIDISVEQAAMWFHLIRIDKAHAATVDLTKPTLIVPVKDAGHIPIDGWHRFWKAHEKGLATLPARLLTSEEEHQVRLYGGDKGDGYYR</sequence>